<protein>
    <submittedName>
        <fullName evidence="2">MLP-like protein 34-like</fullName>
    </submittedName>
</protein>
<keyword evidence="3" id="KW-1185">Reference proteome</keyword>
<dbReference type="CDD" id="cd07816">
    <property type="entry name" value="Bet_v1-like"/>
    <property type="match status" value="1"/>
</dbReference>
<dbReference type="Gene3D" id="3.30.530.20">
    <property type="match status" value="1"/>
</dbReference>
<dbReference type="PANTHER" id="PTHR31907">
    <property type="entry name" value="MLP-LIKE PROTEIN 423"/>
    <property type="match status" value="1"/>
</dbReference>
<evidence type="ECO:0000313" key="2">
    <source>
        <dbReference type="EMBL" id="KZV31390.1"/>
    </source>
</evidence>
<feature type="domain" description="Bet v I/Major latex protein" evidence="1">
    <location>
        <begin position="2"/>
        <end position="151"/>
    </location>
</feature>
<dbReference type="GO" id="GO:0006952">
    <property type="term" value="P:defense response"/>
    <property type="evidence" value="ECO:0007669"/>
    <property type="project" value="InterPro"/>
</dbReference>
<proteinExistence type="predicted"/>
<gene>
    <name evidence="2" type="ORF">F511_05494</name>
</gene>
<dbReference type="SUPFAM" id="SSF55961">
    <property type="entry name" value="Bet v1-like"/>
    <property type="match status" value="1"/>
</dbReference>
<dbReference type="SMART" id="SM01037">
    <property type="entry name" value="Bet_v_1"/>
    <property type="match status" value="1"/>
</dbReference>
<dbReference type="Pfam" id="PF00407">
    <property type="entry name" value="Bet_v_1"/>
    <property type="match status" value="1"/>
</dbReference>
<evidence type="ECO:0000313" key="3">
    <source>
        <dbReference type="Proteomes" id="UP000250235"/>
    </source>
</evidence>
<dbReference type="InterPro" id="IPR023393">
    <property type="entry name" value="START-like_dom_sf"/>
</dbReference>
<dbReference type="InterPro" id="IPR000916">
    <property type="entry name" value="Bet_v_I/MLP"/>
</dbReference>
<dbReference type="InterPro" id="IPR051761">
    <property type="entry name" value="MLP-like_ligand-binding"/>
</dbReference>
<sequence>MGQRGKLTAEIEYRSGGDVFHELFRFKPHQISSISPDKVQGCDLHEGEWGTAGSKIFWKYTDDGKDKVMKQEVEAIDEEKKSIVLKALEGDVLEIYKAFKVSIGVTTTGDIDLVTWIVEYEKRKEDVEDPLNELGLLIDLTRDIEAHHATRP</sequence>
<accession>A0A2Z7BAW6</accession>
<evidence type="ECO:0000259" key="1">
    <source>
        <dbReference type="SMART" id="SM01037"/>
    </source>
</evidence>
<dbReference type="OrthoDB" id="1858121at2759"/>
<organism evidence="2 3">
    <name type="scientific">Dorcoceras hygrometricum</name>
    <dbReference type="NCBI Taxonomy" id="472368"/>
    <lineage>
        <taxon>Eukaryota</taxon>
        <taxon>Viridiplantae</taxon>
        <taxon>Streptophyta</taxon>
        <taxon>Embryophyta</taxon>
        <taxon>Tracheophyta</taxon>
        <taxon>Spermatophyta</taxon>
        <taxon>Magnoliopsida</taxon>
        <taxon>eudicotyledons</taxon>
        <taxon>Gunneridae</taxon>
        <taxon>Pentapetalae</taxon>
        <taxon>asterids</taxon>
        <taxon>lamiids</taxon>
        <taxon>Lamiales</taxon>
        <taxon>Gesneriaceae</taxon>
        <taxon>Didymocarpoideae</taxon>
        <taxon>Trichosporeae</taxon>
        <taxon>Loxocarpinae</taxon>
        <taxon>Dorcoceras</taxon>
    </lineage>
</organism>
<reference evidence="2 3" key="1">
    <citation type="journal article" date="2015" name="Proc. Natl. Acad. Sci. U.S.A.">
        <title>The resurrection genome of Boea hygrometrica: A blueprint for survival of dehydration.</title>
        <authorList>
            <person name="Xiao L."/>
            <person name="Yang G."/>
            <person name="Zhang L."/>
            <person name="Yang X."/>
            <person name="Zhao S."/>
            <person name="Ji Z."/>
            <person name="Zhou Q."/>
            <person name="Hu M."/>
            <person name="Wang Y."/>
            <person name="Chen M."/>
            <person name="Xu Y."/>
            <person name="Jin H."/>
            <person name="Xiao X."/>
            <person name="Hu G."/>
            <person name="Bao F."/>
            <person name="Hu Y."/>
            <person name="Wan P."/>
            <person name="Li L."/>
            <person name="Deng X."/>
            <person name="Kuang T."/>
            <person name="Xiang C."/>
            <person name="Zhu J.K."/>
            <person name="Oliver M.J."/>
            <person name="He Y."/>
        </authorList>
    </citation>
    <scope>NUCLEOTIDE SEQUENCE [LARGE SCALE GENOMIC DNA]</scope>
    <source>
        <strain evidence="3">cv. XS01</strain>
    </source>
</reference>
<dbReference type="AlphaFoldDB" id="A0A2Z7BAW6"/>
<dbReference type="Proteomes" id="UP000250235">
    <property type="component" value="Unassembled WGS sequence"/>
</dbReference>
<name>A0A2Z7BAW6_9LAMI</name>
<dbReference type="EMBL" id="KV007509">
    <property type="protein sequence ID" value="KZV31390.1"/>
    <property type="molecule type" value="Genomic_DNA"/>
</dbReference>